<evidence type="ECO:0000313" key="3">
    <source>
        <dbReference type="Proteomes" id="UP000194137"/>
    </source>
</evidence>
<dbReference type="AlphaFoldDB" id="A0A1W6ZRM6"/>
<feature type="transmembrane region" description="Helical" evidence="1">
    <location>
        <begin position="23"/>
        <end position="40"/>
    </location>
</feature>
<protein>
    <recommendedName>
        <fullName evidence="4">DUF1648 domain-containing protein</fullName>
    </recommendedName>
</protein>
<dbReference type="KEGG" id="psin:CAK95_13845"/>
<feature type="transmembrane region" description="Helical" evidence="1">
    <location>
        <begin position="98"/>
        <end position="115"/>
    </location>
</feature>
<keyword evidence="1" id="KW-0472">Membrane</keyword>
<gene>
    <name evidence="2" type="ORF">CAK95_13845</name>
</gene>
<keyword evidence="3" id="KW-1185">Reference proteome</keyword>
<dbReference type="Proteomes" id="UP000194137">
    <property type="component" value="Chromosome"/>
</dbReference>
<dbReference type="OrthoDB" id="8003659at2"/>
<evidence type="ECO:0000256" key="1">
    <source>
        <dbReference type="SAM" id="Phobius"/>
    </source>
</evidence>
<proteinExistence type="predicted"/>
<name>A0A1W6ZRM6_9HYPH</name>
<reference evidence="2 3" key="1">
    <citation type="submission" date="2017-05" db="EMBL/GenBank/DDBJ databases">
        <title>Full genome sequence of Pseudorhodoplanes sinuspersici.</title>
        <authorList>
            <person name="Dastgheib S.M.M."/>
            <person name="Shavandi M."/>
            <person name="Tirandaz H."/>
        </authorList>
    </citation>
    <scope>NUCLEOTIDE SEQUENCE [LARGE SCALE GENOMIC DNA]</scope>
    <source>
        <strain evidence="2 3">RIPI110</strain>
    </source>
</reference>
<dbReference type="RefSeq" id="WP_086088442.1">
    <property type="nucleotide sequence ID" value="NZ_CP021112.1"/>
</dbReference>
<keyword evidence="1" id="KW-0812">Transmembrane</keyword>
<dbReference type="PROSITE" id="PS51257">
    <property type="entry name" value="PROKAR_LIPOPROTEIN"/>
    <property type="match status" value="1"/>
</dbReference>
<evidence type="ECO:0008006" key="4">
    <source>
        <dbReference type="Google" id="ProtNLM"/>
    </source>
</evidence>
<organism evidence="2 3">
    <name type="scientific">Pseudorhodoplanes sinuspersici</name>
    <dbReference type="NCBI Taxonomy" id="1235591"/>
    <lineage>
        <taxon>Bacteria</taxon>
        <taxon>Pseudomonadati</taxon>
        <taxon>Pseudomonadota</taxon>
        <taxon>Alphaproteobacteria</taxon>
        <taxon>Hyphomicrobiales</taxon>
        <taxon>Pseudorhodoplanes</taxon>
    </lineage>
</organism>
<sequence>MERTKPPTSAAFPGTLFMLAADYAFWLAVAFIVACNFYYGPRIKSDRVAMQWGLDGKPTWHAPKQIALWGTVAFALIVRLLIWTAMTYAPSWTNSPEIGLLLFSVVLAAVHLWVLRGAAQAK</sequence>
<dbReference type="STRING" id="1235591.CAK95_13845"/>
<evidence type="ECO:0000313" key="2">
    <source>
        <dbReference type="EMBL" id="ARQ00044.1"/>
    </source>
</evidence>
<feature type="transmembrane region" description="Helical" evidence="1">
    <location>
        <begin position="66"/>
        <end position="86"/>
    </location>
</feature>
<keyword evidence="1" id="KW-1133">Transmembrane helix</keyword>
<accession>A0A1W6ZRM6</accession>
<dbReference type="EMBL" id="CP021112">
    <property type="protein sequence ID" value="ARQ00044.1"/>
    <property type="molecule type" value="Genomic_DNA"/>
</dbReference>